<gene>
    <name evidence="1" type="ORF">S06H3_29164</name>
</gene>
<comment type="caution">
    <text evidence="1">The sequence shown here is derived from an EMBL/GenBank/DDBJ whole genome shotgun (WGS) entry which is preliminary data.</text>
</comment>
<organism evidence="1">
    <name type="scientific">marine sediment metagenome</name>
    <dbReference type="NCBI Taxonomy" id="412755"/>
    <lineage>
        <taxon>unclassified sequences</taxon>
        <taxon>metagenomes</taxon>
        <taxon>ecological metagenomes</taxon>
    </lineage>
</organism>
<proteinExistence type="predicted"/>
<name>X1NLI2_9ZZZZ</name>
<dbReference type="AlphaFoldDB" id="X1NLI2"/>
<dbReference type="EMBL" id="BARV01017076">
    <property type="protein sequence ID" value="GAI19534.1"/>
    <property type="molecule type" value="Genomic_DNA"/>
</dbReference>
<feature type="non-terminal residue" evidence="1">
    <location>
        <position position="1"/>
    </location>
</feature>
<reference evidence="1" key="1">
    <citation type="journal article" date="2014" name="Front. Microbiol.">
        <title>High frequency of phylogenetically diverse reductive dehalogenase-homologous genes in deep subseafloor sedimentary metagenomes.</title>
        <authorList>
            <person name="Kawai M."/>
            <person name="Futagami T."/>
            <person name="Toyoda A."/>
            <person name="Takaki Y."/>
            <person name="Nishi S."/>
            <person name="Hori S."/>
            <person name="Arai W."/>
            <person name="Tsubouchi T."/>
            <person name="Morono Y."/>
            <person name="Uchiyama I."/>
            <person name="Ito T."/>
            <person name="Fujiyama A."/>
            <person name="Inagaki F."/>
            <person name="Takami H."/>
        </authorList>
    </citation>
    <scope>NUCLEOTIDE SEQUENCE</scope>
    <source>
        <strain evidence="1">Expedition CK06-06</strain>
    </source>
</reference>
<protein>
    <submittedName>
        <fullName evidence="1">Uncharacterized protein</fullName>
    </submittedName>
</protein>
<sequence length="52" mass="5905">FALDEIRGLCNELLKIKDKGTIFIASLSLTKEKGPSRIRITTIPKGDFKKWN</sequence>
<evidence type="ECO:0000313" key="1">
    <source>
        <dbReference type="EMBL" id="GAI19534.1"/>
    </source>
</evidence>
<accession>X1NLI2</accession>